<feature type="region of interest" description="Disordered" evidence="1">
    <location>
        <begin position="1161"/>
        <end position="1284"/>
    </location>
</feature>
<feature type="compositionally biased region" description="Polar residues" evidence="1">
    <location>
        <begin position="419"/>
        <end position="428"/>
    </location>
</feature>
<accession>A0AAV4IHJ4</accession>
<feature type="region of interest" description="Disordered" evidence="1">
    <location>
        <begin position="454"/>
        <end position="527"/>
    </location>
</feature>
<feature type="compositionally biased region" description="Pro residues" evidence="1">
    <location>
        <begin position="155"/>
        <end position="167"/>
    </location>
</feature>
<dbReference type="GO" id="GO:0016020">
    <property type="term" value="C:membrane"/>
    <property type="evidence" value="ECO:0007669"/>
    <property type="project" value="TreeGrafter"/>
</dbReference>
<feature type="compositionally biased region" description="Polar residues" evidence="1">
    <location>
        <begin position="1199"/>
        <end position="1208"/>
    </location>
</feature>
<feature type="compositionally biased region" description="Polar residues" evidence="1">
    <location>
        <begin position="345"/>
        <end position="357"/>
    </location>
</feature>
<dbReference type="PANTHER" id="PTHR15256:SF6">
    <property type="entry name" value="INTEGRAL MEMBRANE PROTEIN DGCR2_IDD"/>
    <property type="match status" value="1"/>
</dbReference>
<feature type="compositionally biased region" description="Basic residues" evidence="1">
    <location>
        <begin position="1211"/>
        <end position="1225"/>
    </location>
</feature>
<name>A0AAV4IHJ4_9GAST</name>
<comment type="caution">
    <text evidence="3">The sequence shown here is derived from an EMBL/GenBank/DDBJ whole genome shotgun (WGS) entry which is preliminary data.</text>
</comment>
<feature type="region of interest" description="Disordered" evidence="1">
    <location>
        <begin position="1354"/>
        <end position="1429"/>
    </location>
</feature>
<feature type="region of interest" description="Disordered" evidence="1">
    <location>
        <begin position="820"/>
        <end position="858"/>
    </location>
</feature>
<feature type="compositionally biased region" description="Basic and acidic residues" evidence="1">
    <location>
        <begin position="1067"/>
        <end position="1079"/>
    </location>
</feature>
<feature type="region of interest" description="Disordered" evidence="1">
    <location>
        <begin position="399"/>
        <end position="430"/>
    </location>
</feature>
<evidence type="ECO:0000256" key="2">
    <source>
        <dbReference type="SAM" id="Phobius"/>
    </source>
</evidence>
<evidence type="ECO:0000313" key="3">
    <source>
        <dbReference type="EMBL" id="GFS09873.1"/>
    </source>
</evidence>
<feature type="compositionally biased region" description="Polar residues" evidence="1">
    <location>
        <begin position="1393"/>
        <end position="1420"/>
    </location>
</feature>
<feature type="compositionally biased region" description="Polar residues" evidence="1">
    <location>
        <begin position="1265"/>
        <end position="1281"/>
    </location>
</feature>
<evidence type="ECO:0000256" key="1">
    <source>
        <dbReference type="SAM" id="MobiDB-lite"/>
    </source>
</evidence>
<dbReference type="InterPro" id="IPR042378">
    <property type="entry name" value="IDD"/>
</dbReference>
<feature type="compositionally biased region" description="Polar residues" evidence="1">
    <location>
        <begin position="497"/>
        <end position="506"/>
    </location>
</feature>
<feature type="transmembrane region" description="Helical" evidence="2">
    <location>
        <begin position="87"/>
        <end position="109"/>
    </location>
</feature>
<feature type="region of interest" description="Disordered" evidence="1">
    <location>
        <begin position="553"/>
        <end position="600"/>
    </location>
</feature>
<feature type="region of interest" description="Disordered" evidence="1">
    <location>
        <begin position="153"/>
        <end position="204"/>
    </location>
</feature>
<feature type="compositionally biased region" description="Polar residues" evidence="1">
    <location>
        <begin position="182"/>
        <end position="194"/>
    </location>
</feature>
<feature type="compositionally biased region" description="Low complexity" evidence="1">
    <location>
        <begin position="456"/>
        <end position="466"/>
    </location>
</feature>
<feature type="region of interest" description="Disordered" evidence="1">
    <location>
        <begin position="1025"/>
        <end position="1086"/>
    </location>
</feature>
<dbReference type="Proteomes" id="UP000762676">
    <property type="component" value="Unassembled WGS sequence"/>
</dbReference>
<feature type="compositionally biased region" description="Basic and acidic residues" evidence="1">
    <location>
        <begin position="845"/>
        <end position="855"/>
    </location>
</feature>
<dbReference type="PANTHER" id="PTHR15256">
    <property type="entry name" value="INTEGRAL MEMBRANE PROTEIN DGCR2/IDD"/>
    <property type="match status" value="1"/>
</dbReference>
<feature type="region of interest" description="Disordered" evidence="1">
    <location>
        <begin position="737"/>
        <end position="789"/>
    </location>
</feature>
<sequence>MFSDFRLFDCVDFQGHHISHGSKYVPDSNDLCTECTCQKKVPVRCHSVACSPPQNCKPLDNTCCEYVCNGTRPMEKEPDDGESITNLSLRLIASTVTSFLVLALLLFLVHRVRQRRLLLSMRRFEERAQQVHSGEDTDSEHYIPEVFMSVECPPYTDPPPPYSPPKPSQILPGEQPPPYDELTQNGDANRNPIASQERDTGQPEGEVYQLAELSLPAASNMPVSSVSHQGASLEAHCDVRPGIHPGRHRENVQLEHQVALQRPARAGDYCMEVRREIEPAGLGASSLPVYASADIVGHSPIVLSPEEVQVSYFPNMADSIELSRYGVGTSAISPGQPERMFARSVGNTRPSQRQNCDSHSRRRRREGSARGSSYAAQTLPATTAFQRFSNLFKRNSWRAKNRRRLQNPSLVRGVLETHGGNSPAQYSTLPGADYRSQRLYTGFDMSACNFYPTTASPSSSSSNSSSGGEHVVAGSNYPRQQSCPRSAQDPGHRNGPGLSQNRNINHNRGAYRRGVPGSYGNRDRSMPYNQRMPAYYYEQFQDDLRRHLPPMCRQSANFEPSQPRTVREVSPRPRTCYGDPRRENSDPSSSVSYPPRGHPIDGQEIILETIDLTGRLDLPRGQPLTESQHQVSSDHQQVLPHPSTTMQPIATNSQTSLASLICSNLPVASDVNSSNQTCDLLDPVDGRRNNSSGHCKVSAPLCSNVSSDIRRSLPNARRSPENLASRTSDDHALTADNCMDLQPHLPPFQHTSKPSSKSTIPTTQPTGMETSREHSLMRRSHSDTSEGSLFSVCSETGEQKLKATRLAGTDNSDSLEAAALPADSPYPQHPSLGLGQGSVSAGSSKKNDVNCDRESSCTSYDAAGTENKTVLKLAQNAVRETPPSCSGDEVLLGAHGGVSLSSDRPTQAEKSLDDQIPVFANCENEDLKRNNKPRSENDLMSCSNNRSDVNFNLNISPLTRKRLASKDLQPVVGLQEEDRMVKSVNLPPLNSLSYASSNKIKAKVAQETGEPSLFDLDCIAHPMDSTGQLSEATKKRRKKPNPVRRSSSPMSSYHGDVKQKSSVPLPDTRDSHFGLDSKAGKNSSKRKVLHQGVALPTHLHFNPNSGLSQMSQSTGDPAGNTDLIRARAQPAITLEVANGSATVPGAAANLGQASSTVDPGTLLGMNDLNQPPRMLGGSYEAGDGCKNSTYTPGFRSHHAVSNSKQLAGQQPRRKAGSGQQHHRRQASVGVLDKNAGRAGSPLRRKPRPKSLAAPSDYDSGKYLKHTTSASSTALRQDSESWLSRGGARSGFGCDMNLDDENGMADFHICPTTSSNQNKGMLRYAAIVGTAMPHKPPYKPDGPLQNVQEYGAFSVGGPNLNKSGPSRDLLFVGKSTPGKEKSSGVHGNRKRQSLAASNPAPSKDPSSCHGQVGSGSRNSKTGTHEQWPVQARVGSLARALSEEDVREATSYV</sequence>
<gene>
    <name evidence="3" type="ORF">ElyMa_006633000</name>
</gene>
<evidence type="ECO:0000313" key="4">
    <source>
        <dbReference type="Proteomes" id="UP000762676"/>
    </source>
</evidence>
<keyword evidence="2" id="KW-0472">Membrane</keyword>
<protein>
    <submittedName>
        <fullName evidence="3">Integral membrane protein dgcr2/idd</fullName>
    </submittedName>
</protein>
<proteinExistence type="predicted"/>
<keyword evidence="2" id="KW-0812">Transmembrane</keyword>
<keyword evidence="2" id="KW-1133">Transmembrane helix</keyword>
<feature type="region of interest" description="Disordered" evidence="1">
    <location>
        <begin position="331"/>
        <end position="376"/>
    </location>
</feature>
<feature type="compositionally biased region" description="Basic and acidic residues" evidence="1">
    <location>
        <begin position="770"/>
        <end position="784"/>
    </location>
</feature>
<dbReference type="EMBL" id="BMAT01013306">
    <property type="protein sequence ID" value="GFS09873.1"/>
    <property type="molecule type" value="Genomic_DNA"/>
</dbReference>
<reference evidence="3 4" key="1">
    <citation type="journal article" date="2021" name="Elife">
        <title>Chloroplast acquisition without the gene transfer in kleptoplastic sea slugs, Plakobranchus ocellatus.</title>
        <authorList>
            <person name="Maeda T."/>
            <person name="Takahashi S."/>
            <person name="Yoshida T."/>
            <person name="Shimamura S."/>
            <person name="Takaki Y."/>
            <person name="Nagai Y."/>
            <person name="Toyoda A."/>
            <person name="Suzuki Y."/>
            <person name="Arimoto A."/>
            <person name="Ishii H."/>
            <person name="Satoh N."/>
            <person name="Nishiyama T."/>
            <person name="Hasebe M."/>
            <person name="Maruyama T."/>
            <person name="Minagawa J."/>
            <person name="Obokata J."/>
            <person name="Shigenobu S."/>
        </authorList>
    </citation>
    <scope>NUCLEOTIDE SEQUENCE [LARGE SCALE GENOMIC DNA]</scope>
</reference>
<feature type="compositionally biased region" description="Low complexity" evidence="1">
    <location>
        <begin position="751"/>
        <end position="766"/>
    </location>
</feature>
<organism evidence="3 4">
    <name type="scientific">Elysia marginata</name>
    <dbReference type="NCBI Taxonomy" id="1093978"/>
    <lineage>
        <taxon>Eukaryota</taxon>
        <taxon>Metazoa</taxon>
        <taxon>Spiralia</taxon>
        <taxon>Lophotrochozoa</taxon>
        <taxon>Mollusca</taxon>
        <taxon>Gastropoda</taxon>
        <taxon>Heterobranchia</taxon>
        <taxon>Euthyneura</taxon>
        <taxon>Panpulmonata</taxon>
        <taxon>Sacoglossa</taxon>
        <taxon>Placobranchoidea</taxon>
        <taxon>Plakobranchidae</taxon>
        <taxon>Elysia</taxon>
    </lineage>
</organism>
<feature type="compositionally biased region" description="Polar residues" evidence="1">
    <location>
        <begin position="554"/>
        <end position="564"/>
    </location>
</feature>
<keyword evidence="4" id="KW-1185">Reference proteome</keyword>